<dbReference type="InterPro" id="IPR016496">
    <property type="entry name" value="GTPase_HflX"/>
</dbReference>
<comment type="subunit">
    <text evidence="6">Monomer. Associates with the 50S ribosomal subunit.</text>
</comment>
<evidence type="ECO:0000256" key="6">
    <source>
        <dbReference type="HAMAP-Rule" id="MF_00900"/>
    </source>
</evidence>
<feature type="binding site" evidence="8">
    <location>
        <position position="217"/>
    </location>
    <ligand>
        <name>Mg(2+)</name>
        <dbReference type="ChEBI" id="CHEBI:18420"/>
    </ligand>
</feature>
<dbReference type="GO" id="GO:0003924">
    <property type="term" value="F:GTPase activity"/>
    <property type="evidence" value="ECO:0007669"/>
    <property type="project" value="UniProtKB-UniRule"/>
</dbReference>
<dbReference type="NCBIfam" id="TIGR03156">
    <property type="entry name" value="GTP_HflX"/>
    <property type="match status" value="1"/>
</dbReference>
<evidence type="ECO:0000313" key="12">
    <source>
        <dbReference type="Proteomes" id="UP000184207"/>
    </source>
</evidence>
<keyword evidence="12" id="KW-1185">Reference proteome</keyword>
<dbReference type="Gene3D" id="3.40.50.11060">
    <property type="entry name" value="GTPase HflX, N-terminal domain"/>
    <property type="match status" value="1"/>
</dbReference>
<evidence type="ECO:0000256" key="1">
    <source>
        <dbReference type="ARBA" id="ARBA00022490"/>
    </source>
</evidence>
<keyword evidence="4 8" id="KW-0460">Magnesium</keyword>
<name>A0A1M7SEU5_FERGO</name>
<reference evidence="12" key="1">
    <citation type="submission" date="2016-12" db="EMBL/GenBank/DDBJ databases">
        <authorList>
            <person name="Varghese N."/>
            <person name="Submissions S."/>
        </authorList>
    </citation>
    <scope>NUCLEOTIDE SEQUENCE [LARGE SCALE GENOMIC DNA]</scope>
    <source>
        <strain evidence="12">DSM 13020</strain>
    </source>
</reference>
<keyword evidence="2 8" id="KW-0479">Metal-binding</keyword>
<evidence type="ECO:0000256" key="8">
    <source>
        <dbReference type="PIRSR" id="PIRSR006809-2"/>
    </source>
</evidence>
<dbReference type="GO" id="GO:0043022">
    <property type="term" value="F:ribosome binding"/>
    <property type="evidence" value="ECO:0007669"/>
    <property type="project" value="TreeGrafter"/>
</dbReference>
<feature type="coiled-coil region" evidence="9">
    <location>
        <begin position="163"/>
        <end position="200"/>
    </location>
</feature>
<feature type="binding site" evidence="7">
    <location>
        <begin position="210"/>
        <end position="217"/>
    </location>
    <ligand>
        <name>GTP</name>
        <dbReference type="ChEBI" id="CHEBI:37565"/>
    </ligand>
</feature>
<dbReference type="PROSITE" id="PS51705">
    <property type="entry name" value="G_HFLX"/>
    <property type="match status" value="1"/>
</dbReference>
<proteinExistence type="inferred from homology"/>
<organism evidence="11 12">
    <name type="scientific">Fervidobacterium gondwanense DSM 13020</name>
    <dbReference type="NCBI Taxonomy" id="1121883"/>
    <lineage>
        <taxon>Bacteria</taxon>
        <taxon>Thermotogati</taxon>
        <taxon>Thermotogota</taxon>
        <taxon>Thermotogae</taxon>
        <taxon>Thermotogales</taxon>
        <taxon>Fervidobacteriaceae</taxon>
        <taxon>Fervidobacterium</taxon>
    </lineage>
</organism>
<feature type="binding site" evidence="7">
    <location>
        <begin position="348"/>
        <end position="350"/>
    </location>
    <ligand>
        <name>GTP</name>
        <dbReference type="ChEBI" id="CHEBI:37565"/>
    </ligand>
</feature>
<evidence type="ECO:0000313" key="11">
    <source>
        <dbReference type="EMBL" id="SHN56954.1"/>
    </source>
</evidence>
<comment type="similarity">
    <text evidence="6">Belongs to the TRAFAC class OBG-HflX-like GTPase superfamily. HflX GTPase family.</text>
</comment>
<dbReference type="PANTHER" id="PTHR10229:SF0">
    <property type="entry name" value="GTP-BINDING PROTEIN 6-RELATED"/>
    <property type="match status" value="1"/>
</dbReference>
<dbReference type="GO" id="GO:0005737">
    <property type="term" value="C:cytoplasm"/>
    <property type="evidence" value="ECO:0007669"/>
    <property type="project" value="UniProtKB-SubCell"/>
</dbReference>
<dbReference type="Pfam" id="PF16360">
    <property type="entry name" value="GTP-bdg_M"/>
    <property type="match status" value="1"/>
</dbReference>
<dbReference type="Pfam" id="PF01926">
    <property type="entry name" value="MMR_HSR1"/>
    <property type="match status" value="1"/>
</dbReference>
<feature type="binding site" evidence="7">
    <location>
        <begin position="258"/>
        <end position="261"/>
    </location>
    <ligand>
        <name>GTP</name>
        <dbReference type="ChEBI" id="CHEBI:37565"/>
    </ligand>
</feature>
<feature type="domain" description="Hflx-type G" evidence="10">
    <location>
        <begin position="204"/>
        <end position="377"/>
    </location>
</feature>
<evidence type="ECO:0000256" key="3">
    <source>
        <dbReference type="ARBA" id="ARBA00022741"/>
    </source>
</evidence>
<dbReference type="InterPro" id="IPR025121">
    <property type="entry name" value="GTPase_HflX_N"/>
</dbReference>
<dbReference type="PIRSF" id="PIRSF006809">
    <property type="entry name" value="GTP-binding_hflX_prd"/>
    <property type="match status" value="1"/>
</dbReference>
<sequence>MLCKVLKEVEKTIKRVVLVAVSPRLDDKAFDSLNELENLCQTIDFEVVEKIVQRRDKPDPATYLGFGKLEKLKVFCKENNVDALVFNDEISPIQQRNTEEFLELEVLDRTQVILEIFSQHATTHEGKLQVEMAKLTYELPRLRGKGLYLSNPGAGIGTRGPGEKLLELDKRKIKERISSLKKELLKIKKERENIRKTRLESGYRLVSIVGYTNAGKSTLLKKLSDEKSILVSEKLFSTLSPKVRRVKFPNGRAYLFSDTVGFIDKLPHTLIEAFHSTLEEVLYADLILLLVDASDGYFNDKIKASYNVLSEIGVTDKEIMLVFNKIDIVPESRLEIIRYEYPKAIFISAKNGIGLDVLYSRISGYFQFVDSHIRLRLRQSEFGKVLRYAELINYDTLNANGEFIDVDLSGPIEVLEKIKSSISAEK</sequence>
<evidence type="ECO:0000256" key="4">
    <source>
        <dbReference type="ARBA" id="ARBA00022842"/>
    </source>
</evidence>
<dbReference type="InterPro" id="IPR032305">
    <property type="entry name" value="GTP-bd_M"/>
</dbReference>
<dbReference type="GO" id="GO:0005525">
    <property type="term" value="F:GTP binding"/>
    <property type="evidence" value="ECO:0007669"/>
    <property type="project" value="UniProtKB-UniRule"/>
</dbReference>
<dbReference type="FunFam" id="3.40.50.11060:FF:000001">
    <property type="entry name" value="GTPase HflX"/>
    <property type="match status" value="1"/>
</dbReference>
<feature type="binding site" evidence="8">
    <location>
        <position position="238"/>
    </location>
    <ligand>
        <name>Mg(2+)</name>
        <dbReference type="ChEBI" id="CHEBI:18420"/>
    </ligand>
</feature>
<dbReference type="InterPro" id="IPR042108">
    <property type="entry name" value="GTPase_HflX_N_sf"/>
</dbReference>
<evidence type="ECO:0000259" key="10">
    <source>
        <dbReference type="PROSITE" id="PS51705"/>
    </source>
</evidence>
<dbReference type="HAMAP" id="MF_00900">
    <property type="entry name" value="GTPase_HflX"/>
    <property type="match status" value="1"/>
</dbReference>
<dbReference type="RefSeq" id="WP_143145268.1">
    <property type="nucleotide sequence ID" value="NZ_FRDJ01000003.1"/>
</dbReference>
<dbReference type="STRING" id="1121883.SAMN02745226_00835"/>
<dbReference type="Gene3D" id="6.10.250.2860">
    <property type="match status" value="1"/>
</dbReference>
<dbReference type="PRINTS" id="PR00326">
    <property type="entry name" value="GTP1OBG"/>
</dbReference>
<dbReference type="InterPro" id="IPR030394">
    <property type="entry name" value="G_HFLX_dom"/>
</dbReference>
<dbReference type="AlphaFoldDB" id="A0A1M7SEU5"/>
<protein>
    <recommendedName>
        <fullName evidence="6">GTPase HflX</fullName>
    </recommendedName>
    <alternativeName>
        <fullName evidence="6">GTP-binding protein HflX</fullName>
    </alternativeName>
</protein>
<evidence type="ECO:0000256" key="9">
    <source>
        <dbReference type="SAM" id="Coils"/>
    </source>
</evidence>
<evidence type="ECO:0000256" key="5">
    <source>
        <dbReference type="ARBA" id="ARBA00023134"/>
    </source>
</evidence>
<keyword evidence="5 6" id="KW-0342">GTP-binding</keyword>
<dbReference type="CDD" id="cd01878">
    <property type="entry name" value="HflX"/>
    <property type="match status" value="1"/>
</dbReference>
<dbReference type="Proteomes" id="UP000184207">
    <property type="component" value="Unassembled WGS sequence"/>
</dbReference>
<keyword evidence="1 6" id="KW-0963">Cytoplasm</keyword>
<dbReference type="SUPFAM" id="SSF52540">
    <property type="entry name" value="P-loop containing nucleoside triphosphate hydrolases"/>
    <property type="match status" value="1"/>
</dbReference>
<feature type="binding site" evidence="7">
    <location>
        <begin position="236"/>
        <end position="240"/>
    </location>
    <ligand>
        <name>GTP</name>
        <dbReference type="ChEBI" id="CHEBI:37565"/>
    </ligand>
</feature>
<dbReference type="InterPro" id="IPR006073">
    <property type="entry name" value="GTP-bd"/>
</dbReference>
<dbReference type="Pfam" id="PF13167">
    <property type="entry name" value="GTP-bdg_N"/>
    <property type="match status" value="1"/>
</dbReference>
<dbReference type="InterPro" id="IPR027417">
    <property type="entry name" value="P-loop_NTPase"/>
</dbReference>
<comment type="function">
    <text evidence="6">GTPase that associates with the 50S ribosomal subunit and may have a role during protein synthesis or ribosome biogenesis.</text>
</comment>
<dbReference type="Gene3D" id="3.40.50.300">
    <property type="entry name" value="P-loop containing nucleotide triphosphate hydrolases"/>
    <property type="match status" value="1"/>
</dbReference>
<keyword evidence="9" id="KW-0175">Coiled coil</keyword>
<keyword evidence="3 6" id="KW-0547">Nucleotide-binding</keyword>
<feature type="binding site" evidence="7">
    <location>
        <begin position="324"/>
        <end position="327"/>
    </location>
    <ligand>
        <name>GTP</name>
        <dbReference type="ChEBI" id="CHEBI:37565"/>
    </ligand>
</feature>
<dbReference type="PANTHER" id="PTHR10229">
    <property type="entry name" value="GTP-BINDING PROTEIN HFLX"/>
    <property type="match status" value="1"/>
</dbReference>
<dbReference type="GO" id="GO:0046872">
    <property type="term" value="F:metal ion binding"/>
    <property type="evidence" value="ECO:0007669"/>
    <property type="project" value="UniProtKB-KW"/>
</dbReference>
<dbReference type="EMBL" id="FRDJ01000003">
    <property type="protein sequence ID" value="SHN56954.1"/>
    <property type="molecule type" value="Genomic_DNA"/>
</dbReference>
<accession>A0A1M7SEU5</accession>
<comment type="cofactor">
    <cofactor evidence="8">
        <name>Mg(2+)</name>
        <dbReference type="ChEBI" id="CHEBI:18420"/>
    </cofactor>
</comment>
<evidence type="ECO:0000256" key="2">
    <source>
        <dbReference type="ARBA" id="ARBA00022723"/>
    </source>
</evidence>
<evidence type="ECO:0000256" key="7">
    <source>
        <dbReference type="PIRSR" id="PIRSR006809-1"/>
    </source>
</evidence>
<gene>
    <name evidence="6" type="primary">hflX</name>
    <name evidence="11" type="ORF">SAMN02745226_00835</name>
</gene>
<comment type="subcellular location">
    <subcellularLocation>
        <location evidence="6">Cytoplasm</location>
    </subcellularLocation>
    <text evidence="6">May associate with membranes.</text>
</comment>
<dbReference type="OrthoDB" id="9812272at2"/>